<feature type="chain" id="PRO_5015781039" evidence="1">
    <location>
        <begin position="18"/>
        <end position="145"/>
    </location>
</feature>
<comment type="caution">
    <text evidence="2">The sequence shown here is derived from an EMBL/GenBank/DDBJ whole genome shotgun (WGS) entry which is preliminary data.</text>
</comment>
<dbReference type="Proteomes" id="UP000244224">
    <property type="component" value="Unassembled WGS sequence"/>
</dbReference>
<evidence type="ECO:0000313" key="3">
    <source>
        <dbReference type="Proteomes" id="UP000244224"/>
    </source>
</evidence>
<accession>A0A2T6AZ75</accession>
<dbReference type="RefSeq" id="WP_108129382.1">
    <property type="nucleotide sequence ID" value="NZ_QBKP01000008.1"/>
</dbReference>
<protein>
    <submittedName>
        <fullName evidence="2">Uncharacterized protein</fullName>
    </submittedName>
</protein>
<dbReference type="AlphaFoldDB" id="A0A2T6AZ75"/>
<proteinExistence type="predicted"/>
<organism evidence="2 3">
    <name type="scientific">Gemmobacter caeni</name>
    <dbReference type="NCBI Taxonomy" id="589035"/>
    <lineage>
        <taxon>Bacteria</taxon>
        <taxon>Pseudomonadati</taxon>
        <taxon>Pseudomonadota</taxon>
        <taxon>Alphaproteobacteria</taxon>
        <taxon>Rhodobacterales</taxon>
        <taxon>Paracoccaceae</taxon>
        <taxon>Gemmobacter</taxon>
    </lineage>
</organism>
<evidence type="ECO:0000313" key="2">
    <source>
        <dbReference type="EMBL" id="PTX49125.1"/>
    </source>
</evidence>
<keyword evidence="3" id="KW-1185">Reference proteome</keyword>
<evidence type="ECO:0000256" key="1">
    <source>
        <dbReference type="SAM" id="SignalP"/>
    </source>
</evidence>
<dbReference type="EMBL" id="QBKP01000008">
    <property type="protein sequence ID" value="PTX49125.1"/>
    <property type="molecule type" value="Genomic_DNA"/>
</dbReference>
<gene>
    <name evidence="2" type="ORF">C8N34_108235</name>
</gene>
<sequence length="145" mass="15592">MRLLALCLVLAASPASAGWRNTEWGMNEEEFRSAAPSEVTITGKGVGVDLDMQFAVSPVFDGGKLVEVKLVPTENRFCPAAFYGVTETYGEPAYKTENVSAWESDGNVVLFSQRADSCVVSYQDPAKGQRSKAADSWPAANTTGF</sequence>
<name>A0A2T6AZ75_9RHOB</name>
<feature type="signal peptide" evidence="1">
    <location>
        <begin position="1"/>
        <end position="17"/>
    </location>
</feature>
<reference evidence="2 3" key="1">
    <citation type="submission" date="2018-04" db="EMBL/GenBank/DDBJ databases">
        <title>Genomic Encyclopedia of Archaeal and Bacterial Type Strains, Phase II (KMG-II): from individual species to whole genera.</title>
        <authorList>
            <person name="Goeker M."/>
        </authorList>
    </citation>
    <scope>NUCLEOTIDE SEQUENCE [LARGE SCALE GENOMIC DNA]</scope>
    <source>
        <strain evidence="2 3">DSM 21823</strain>
    </source>
</reference>
<keyword evidence="1" id="KW-0732">Signal</keyword>